<feature type="region of interest" description="Disordered" evidence="1">
    <location>
        <begin position="78"/>
        <end position="114"/>
    </location>
</feature>
<evidence type="ECO:0000256" key="2">
    <source>
        <dbReference type="SAM" id="SignalP"/>
    </source>
</evidence>
<keyword evidence="4" id="KW-1185">Reference proteome</keyword>
<feature type="signal peptide" evidence="2">
    <location>
        <begin position="1"/>
        <end position="19"/>
    </location>
</feature>
<dbReference type="AlphaFoldDB" id="A0AA39JM46"/>
<comment type="caution">
    <text evidence="3">The sequence shown here is derived from an EMBL/GenBank/DDBJ whole genome shotgun (WGS) entry which is preliminary data.</text>
</comment>
<name>A0AA39JM46_9AGAR</name>
<sequence>MFLCLSMCFFLSYEEPMTALSTVTLMNSSKLAHSYLVRQHPTPHQPHSQDDPLPKILAQSFVYSKFCSNSFTRKARKTKSASNPWQIPVKSGQSSGRLLPSTWRGSRRSSSMGESVWRRARGTLGLRCMAWAV</sequence>
<evidence type="ECO:0000256" key="1">
    <source>
        <dbReference type="SAM" id="MobiDB-lite"/>
    </source>
</evidence>
<dbReference type="EMBL" id="JAUEPT010000018">
    <property type="protein sequence ID" value="KAK0444762.1"/>
    <property type="molecule type" value="Genomic_DNA"/>
</dbReference>
<accession>A0AA39JM46</accession>
<dbReference type="Proteomes" id="UP001175226">
    <property type="component" value="Unassembled WGS sequence"/>
</dbReference>
<protein>
    <submittedName>
        <fullName evidence="3">Uncharacterized protein</fullName>
    </submittedName>
</protein>
<reference evidence="3" key="1">
    <citation type="submission" date="2023-06" db="EMBL/GenBank/DDBJ databases">
        <authorList>
            <consortium name="Lawrence Berkeley National Laboratory"/>
            <person name="Ahrendt S."/>
            <person name="Sahu N."/>
            <person name="Indic B."/>
            <person name="Wong-Bajracharya J."/>
            <person name="Merenyi Z."/>
            <person name="Ke H.-M."/>
            <person name="Monk M."/>
            <person name="Kocsube S."/>
            <person name="Drula E."/>
            <person name="Lipzen A."/>
            <person name="Balint B."/>
            <person name="Henrissat B."/>
            <person name="Andreopoulos B."/>
            <person name="Martin F.M."/>
            <person name="Harder C.B."/>
            <person name="Rigling D."/>
            <person name="Ford K.L."/>
            <person name="Foster G.D."/>
            <person name="Pangilinan J."/>
            <person name="Papanicolaou A."/>
            <person name="Barry K."/>
            <person name="LaButti K."/>
            <person name="Viragh M."/>
            <person name="Koriabine M."/>
            <person name="Yan M."/>
            <person name="Riley R."/>
            <person name="Champramary S."/>
            <person name="Plett K.L."/>
            <person name="Tsai I.J."/>
            <person name="Slot J."/>
            <person name="Sipos G."/>
            <person name="Plett J."/>
            <person name="Nagy L.G."/>
            <person name="Grigoriev I.V."/>
        </authorList>
    </citation>
    <scope>NUCLEOTIDE SEQUENCE</scope>
    <source>
        <strain evidence="3">FPL87.14</strain>
    </source>
</reference>
<feature type="chain" id="PRO_5041400204" evidence="2">
    <location>
        <begin position="20"/>
        <end position="133"/>
    </location>
</feature>
<evidence type="ECO:0000313" key="4">
    <source>
        <dbReference type="Proteomes" id="UP001175226"/>
    </source>
</evidence>
<keyword evidence="2" id="KW-0732">Signal</keyword>
<organism evidence="3 4">
    <name type="scientific">Armillaria borealis</name>
    <dbReference type="NCBI Taxonomy" id="47425"/>
    <lineage>
        <taxon>Eukaryota</taxon>
        <taxon>Fungi</taxon>
        <taxon>Dikarya</taxon>
        <taxon>Basidiomycota</taxon>
        <taxon>Agaricomycotina</taxon>
        <taxon>Agaricomycetes</taxon>
        <taxon>Agaricomycetidae</taxon>
        <taxon>Agaricales</taxon>
        <taxon>Marasmiineae</taxon>
        <taxon>Physalacriaceae</taxon>
        <taxon>Armillaria</taxon>
    </lineage>
</organism>
<proteinExistence type="predicted"/>
<evidence type="ECO:0000313" key="3">
    <source>
        <dbReference type="EMBL" id="KAK0444762.1"/>
    </source>
</evidence>
<feature type="compositionally biased region" description="Polar residues" evidence="1">
    <location>
        <begin position="80"/>
        <end position="96"/>
    </location>
</feature>
<gene>
    <name evidence="3" type="ORF">EV421DRAFT_368677</name>
</gene>